<evidence type="ECO:0000313" key="6">
    <source>
        <dbReference type="EMBL" id="GFR88654.1"/>
    </source>
</evidence>
<dbReference type="Pfam" id="PF01027">
    <property type="entry name" value="Bax1-I"/>
    <property type="match status" value="1"/>
</dbReference>
<accession>A0AAV4GSX4</accession>
<dbReference type="EMBL" id="BMAT01008579">
    <property type="protein sequence ID" value="GFR88654.1"/>
    <property type="molecule type" value="Genomic_DNA"/>
</dbReference>
<dbReference type="PANTHER" id="PTHR23291">
    <property type="entry name" value="BAX INHIBITOR-RELATED"/>
    <property type="match status" value="1"/>
</dbReference>
<dbReference type="GO" id="GO:0016020">
    <property type="term" value="C:membrane"/>
    <property type="evidence" value="ECO:0007669"/>
    <property type="project" value="UniProtKB-SubCell"/>
</dbReference>
<dbReference type="AlphaFoldDB" id="A0AAV4GSX4"/>
<keyword evidence="2 5" id="KW-0812">Transmembrane</keyword>
<evidence type="ECO:0000256" key="3">
    <source>
        <dbReference type="ARBA" id="ARBA00022989"/>
    </source>
</evidence>
<proteinExistence type="inferred from homology"/>
<keyword evidence="7" id="KW-1185">Reference proteome</keyword>
<feature type="transmembrane region" description="Helical" evidence="5">
    <location>
        <begin position="59"/>
        <end position="78"/>
    </location>
</feature>
<keyword evidence="3 5" id="KW-1133">Transmembrane helix</keyword>
<organism evidence="6 7">
    <name type="scientific">Elysia marginata</name>
    <dbReference type="NCBI Taxonomy" id="1093978"/>
    <lineage>
        <taxon>Eukaryota</taxon>
        <taxon>Metazoa</taxon>
        <taxon>Spiralia</taxon>
        <taxon>Lophotrochozoa</taxon>
        <taxon>Mollusca</taxon>
        <taxon>Gastropoda</taxon>
        <taxon>Heterobranchia</taxon>
        <taxon>Euthyneura</taxon>
        <taxon>Panpulmonata</taxon>
        <taxon>Sacoglossa</taxon>
        <taxon>Placobranchoidea</taxon>
        <taxon>Plakobranchidae</taxon>
        <taxon>Elysia</taxon>
    </lineage>
</organism>
<dbReference type="PANTHER" id="PTHR23291:SF47">
    <property type="entry name" value="TRANSMEMBRANE BAX INHIBITOR MOTIF CONTAINING 7"/>
    <property type="match status" value="1"/>
</dbReference>
<evidence type="ECO:0000313" key="7">
    <source>
        <dbReference type="Proteomes" id="UP000762676"/>
    </source>
</evidence>
<feature type="transmembrane region" description="Helical" evidence="5">
    <location>
        <begin position="115"/>
        <end position="138"/>
    </location>
</feature>
<comment type="similarity">
    <text evidence="5">Belongs to the BI1 family.</text>
</comment>
<evidence type="ECO:0000256" key="1">
    <source>
        <dbReference type="ARBA" id="ARBA00004141"/>
    </source>
</evidence>
<name>A0AAV4GSX4_9GAST</name>
<feature type="transmembrane region" description="Helical" evidence="5">
    <location>
        <begin position="150"/>
        <end position="172"/>
    </location>
</feature>
<feature type="transmembrane region" description="Helical" evidence="5">
    <location>
        <begin position="12"/>
        <end position="30"/>
    </location>
</feature>
<evidence type="ECO:0000256" key="4">
    <source>
        <dbReference type="ARBA" id="ARBA00023136"/>
    </source>
</evidence>
<evidence type="ECO:0000256" key="5">
    <source>
        <dbReference type="RuleBase" id="RU004379"/>
    </source>
</evidence>
<comment type="caution">
    <text evidence="6">The sequence shown here is derived from an EMBL/GenBank/DDBJ whole genome shotgun (WGS) entry which is preliminary data.</text>
</comment>
<dbReference type="Proteomes" id="UP000762676">
    <property type="component" value="Unassembled WGS sequence"/>
</dbReference>
<comment type="subcellular location">
    <subcellularLocation>
        <location evidence="1">Membrane</location>
        <topology evidence="1">Multi-pass membrane protein</topology>
    </subcellularLocation>
</comment>
<dbReference type="InterPro" id="IPR006214">
    <property type="entry name" value="Bax_inhibitor_1-related"/>
</dbReference>
<reference evidence="6 7" key="1">
    <citation type="journal article" date="2021" name="Elife">
        <title>Chloroplast acquisition without the gene transfer in kleptoplastic sea slugs, Plakobranchus ocellatus.</title>
        <authorList>
            <person name="Maeda T."/>
            <person name="Takahashi S."/>
            <person name="Yoshida T."/>
            <person name="Shimamura S."/>
            <person name="Takaki Y."/>
            <person name="Nagai Y."/>
            <person name="Toyoda A."/>
            <person name="Suzuki Y."/>
            <person name="Arimoto A."/>
            <person name="Ishii H."/>
            <person name="Satoh N."/>
            <person name="Nishiyama T."/>
            <person name="Hasebe M."/>
            <person name="Maruyama T."/>
            <person name="Minagawa J."/>
            <person name="Obokata J."/>
            <person name="Shigenobu S."/>
        </authorList>
    </citation>
    <scope>NUCLEOTIDE SEQUENCE [LARGE SCALE GENOMIC DNA]</scope>
</reference>
<protein>
    <submittedName>
        <fullName evidence="6">Protein lifeguard 1</fullName>
    </submittedName>
</protein>
<keyword evidence="4 5" id="KW-0472">Membrane</keyword>
<sequence>MTKVIKGDNQVVIVVVVVVAVVVVVLHSVGPWRTPEGSWTVCEGFLLGTVSSHYDRDEVLMAMGITAIVTVALTIFAFQTKWDFTMMGGILFVAVIVLFCFGLLCLFIQSRILSIVYASIGALIFSVYLVFDTQLMLGGKHKYALSPEEYIFAALNLYLDIINLFLFILSIIGNSRD</sequence>
<feature type="transmembrane region" description="Helical" evidence="5">
    <location>
        <begin position="90"/>
        <end position="109"/>
    </location>
</feature>
<evidence type="ECO:0000256" key="2">
    <source>
        <dbReference type="ARBA" id="ARBA00022692"/>
    </source>
</evidence>
<gene>
    <name evidence="6" type="ORF">ElyMa_004257800</name>
</gene>